<comment type="caution">
    <text evidence="2">The sequence shown here is derived from an EMBL/GenBank/DDBJ whole genome shotgun (WGS) entry which is preliminary data.</text>
</comment>
<dbReference type="EMBL" id="JAGGNH010000009">
    <property type="protein sequence ID" value="KAJ0962539.1"/>
    <property type="molecule type" value="Genomic_DNA"/>
</dbReference>
<dbReference type="SUPFAM" id="SSF52540">
    <property type="entry name" value="P-loop containing nucleoside triphosphate hydrolases"/>
    <property type="match status" value="1"/>
</dbReference>
<dbReference type="Pfam" id="PF00931">
    <property type="entry name" value="NB-ARC"/>
    <property type="match status" value="1"/>
</dbReference>
<gene>
    <name evidence="2" type="ORF">J5N97_027661</name>
</gene>
<name>A0A9D5H462_9LILI</name>
<dbReference type="PANTHER" id="PTHR36766:SF30">
    <property type="entry name" value="TIR-NBS TYPE DISEASE RESISTANCE PROTEIN-RELATED"/>
    <property type="match status" value="1"/>
</dbReference>
<reference evidence="2" key="1">
    <citation type="submission" date="2021-03" db="EMBL/GenBank/DDBJ databases">
        <authorList>
            <person name="Li Z."/>
            <person name="Yang C."/>
        </authorList>
    </citation>
    <scope>NUCLEOTIDE SEQUENCE</scope>
    <source>
        <strain evidence="2">Dzin_1.0</strain>
        <tissue evidence="2">Leaf</tissue>
    </source>
</reference>
<protein>
    <recommendedName>
        <fullName evidence="1">NB-ARC domain-containing protein</fullName>
    </recommendedName>
</protein>
<keyword evidence="3" id="KW-1185">Reference proteome</keyword>
<dbReference type="InterPro" id="IPR027417">
    <property type="entry name" value="P-loop_NTPase"/>
</dbReference>
<dbReference type="InterPro" id="IPR002182">
    <property type="entry name" value="NB-ARC"/>
</dbReference>
<dbReference type="Proteomes" id="UP001085076">
    <property type="component" value="Miscellaneous, Linkage group lg09"/>
</dbReference>
<dbReference type="GO" id="GO:0043531">
    <property type="term" value="F:ADP binding"/>
    <property type="evidence" value="ECO:0007669"/>
    <property type="project" value="InterPro"/>
</dbReference>
<organism evidence="2 3">
    <name type="scientific">Dioscorea zingiberensis</name>
    <dbReference type="NCBI Taxonomy" id="325984"/>
    <lineage>
        <taxon>Eukaryota</taxon>
        <taxon>Viridiplantae</taxon>
        <taxon>Streptophyta</taxon>
        <taxon>Embryophyta</taxon>
        <taxon>Tracheophyta</taxon>
        <taxon>Spermatophyta</taxon>
        <taxon>Magnoliopsida</taxon>
        <taxon>Liliopsida</taxon>
        <taxon>Dioscoreales</taxon>
        <taxon>Dioscoreaceae</taxon>
        <taxon>Dioscorea</taxon>
    </lineage>
</organism>
<dbReference type="Gene3D" id="3.40.50.300">
    <property type="entry name" value="P-loop containing nucleotide triphosphate hydrolases"/>
    <property type="match status" value="1"/>
</dbReference>
<dbReference type="Gene3D" id="1.10.8.430">
    <property type="entry name" value="Helical domain of apoptotic protease-activating factors"/>
    <property type="match status" value="1"/>
</dbReference>
<dbReference type="InterPro" id="IPR042197">
    <property type="entry name" value="Apaf_helical"/>
</dbReference>
<dbReference type="PRINTS" id="PR00364">
    <property type="entry name" value="DISEASERSIST"/>
</dbReference>
<feature type="domain" description="NB-ARC" evidence="1">
    <location>
        <begin position="15"/>
        <end position="184"/>
    </location>
</feature>
<evidence type="ECO:0000313" key="3">
    <source>
        <dbReference type="Proteomes" id="UP001085076"/>
    </source>
</evidence>
<reference evidence="2" key="2">
    <citation type="journal article" date="2022" name="Hortic Res">
        <title>The genome of Dioscorea zingiberensis sheds light on the biosynthesis, origin and evolution of the medicinally important diosgenin saponins.</title>
        <authorList>
            <person name="Li Y."/>
            <person name="Tan C."/>
            <person name="Li Z."/>
            <person name="Guo J."/>
            <person name="Li S."/>
            <person name="Chen X."/>
            <person name="Wang C."/>
            <person name="Dai X."/>
            <person name="Yang H."/>
            <person name="Song W."/>
            <person name="Hou L."/>
            <person name="Xu J."/>
            <person name="Tong Z."/>
            <person name="Xu A."/>
            <person name="Yuan X."/>
            <person name="Wang W."/>
            <person name="Yang Q."/>
            <person name="Chen L."/>
            <person name="Sun Z."/>
            <person name="Wang K."/>
            <person name="Pan B."/>
            <person name="Chen J."/>
            <person name="Bao Y."/>
            <person name="Liu F."/>
            <person name="Qi X."/>
            <person name="Gang D.R."/>
            <person name="Wen J."/>
            <person name="Li J."/>
        </authorList>
    </citation>
    <scope>NUCLEOTIDE SEQUENCE</scope>
    <source>
        <strain evidence="2">Dzin_1.0</strain>
    </source>
</reference>
<dbReference type="AlphaFoldDB" id="A0A9D5H462"/>
<evidence type="ECO:0000259" key="1">
    <source>
        <dbReference type="Pfam" id="PF00931"/>
    </source>
</evidence>
<accession>A0A9D5H462</accession>
<dbReference type="PANTHER" id="PTHR36766">
    <property type="entry name" value="PLANT BROAD-SPECTRUM MILDEW RESISTANCE PROTEIN RPW8"/>
    <property type="match status" value="1"/>
</dbReference>
<evidence type="ECO:0000313" key="2">
    <source>
        <dbReference type="EMBL" id="KAJ0962539.1"/>
    </source>
</evidence>
<proteinExistence type="predicted"/>
<sequence>MNHVLKLLFSSVRLDEQHFLVLPIIGVGGVGKTVFAKSVYHHEEVTKNFDQRMWVHLPQDLDEAKVTVSMIESVSSSCHNSSNTENLNALQEELSRLIQGNRFLLVLDDVWYDEKCTELANKMRWRRLCAPLSHGSQGSMILITTRTELVAKTFCSSTATTKPPVLLKGLEEDACFALFNKYAFGVDAYQQKRPDDELLLEIGKEIVADKIVAELGGLPLAAKVVGGMLRERLNAETWNYILRSDSTFDDVVKALTVSYQHLPRHLQRCVAYHNQGRLKGKASEAIALGPQILRASYFFLILLS</sequence>
<dbReference type="OrthoDB" id="771937at2759"/>